<evidence type="ECO:0000256" key="5">
    <source>
        <dbReference type="ARBA" id="ARBA00023136"/>
    </source>
</evidence>
<keyword evidence="4 6" id="KW-1133">Transmembrane helix</keyword>
<name>A0A2J6S7U9_HYAVF</name>
<dbReference type="PANTHER" id="PTHR31123:SF7">
    <property type="entry name" value="MARVEL DOMAIN-CONTAINING PROTEIN"/>
    <property type="match status" value="1"/>
</dbReference>
<keyword evidence="8" id="KW-1185">Reference proteome</keyword>
<evidence type="ECO:0000313" key="8">
    <source>
        <dbReference type="Proteomes" id="UP000235786"/>
    </source>
</evidence>
<dbReference type="EMBL" id="KZ613939">
    <property type="protein sequence ID" value="PMD46839.1"/>
    <property type="molecule type" value="Genomic_DNA"/>
</dbReference>
<reference evidence="7 8" key="1">
    <citation type="submission" date="2016-04" db="EMBL/GenBank/DDBJ databases">
        <title>A degradative enzymes factory behind the ericoid mycorrhizal symbiosis.</title>
        <authorList>
            <consortium name="DOE Joint Genome Institute"/>
            <person name="Martino E."/>
            <person name="Morin E."/>
            <person name="Grelet G."/>
            <person name="Kuo A."/>
            <person name="Kohler A."/>
            <person name="Daghino S."/>
            <person name="Barry K."/>
            <person name="Choi C."/>
            <person name="Cichocki N."/>
            <person name="Clum A."/>
            <person name="Copeland A."/>
            <person name="Hainaut M."/>
            <person name="Haridas S."/>
            <person name="Labutti K."/>
            <person name="Lindquist E."/>
            <person name="Lipzen A."/>
            <person name="Khouja H.-R."/>
            <person name="Murat C."/>
            <person name="Ohm R."/>
            <person name="Olson A."/>
            <person name="Spatafora J."/>
            <person name="Veneault-Fourrey C."/>
            <person name="Henrissat B."/>
            <person name="Grigoriev I."/>
            <person name="Martin F."/>
            <person name="Perotto S."/>
        </authorList>
    </citation>
    <scope>NUCLEOTIDE SEQUENCE [LARGE SCALE GENOMIC DNA]</scope>
    <source>
        <strain evidence="7 8">F</strain>
    </source>
</reference>
<dbReference type="GO" id="GO:0015123">
    <property type="term" value="F:acetate transmembrane transporter activity"/>
    <property type="evidence" value="ECO:0007669"/>
    <property type="project" value="TreeGrafter"/>
</dbReference>
<dbReference type="InterPro" id="IPR051633">
    <property type="entry name" value="AceTr"/>
</dbReference>
<feature type="transmembrane region" description="Helical" evidence="6">
    <location>
        <begin position="79"/>
        <end position="97"/>
    </location>
</feature>
<keyword evidence="3 6" id="KW-0812">Transmembrane</keyword>
<dbReference type="GO" id="GO:0005886">
    <property type="term" value="C:plasma membrane"/>
    <property type="evidence" value="ECO:0007669"/>
    <property type="project" value="TreeGrafter"/>
</dbReference>
<feature type="transmembrane region" description="Helical" evidence="6">
    <location>
        <begin position="117"/>
        <end position="137"/>
    </location>
</feature>
<evidence type="ECO:0000256" key="1">
    <source>
        <dbReference type="ARBA" id="ARBA00004141"/>
    </source>
</evidence>
<dbReference type="Proteomes" id="UP000235786">
    <property type="component" value="Unassembled WGS sequence"/>
</dbReference>
<proteinExistence type="inferred from homology"/>
<dbReference type="AlphaFoldDB" id="A0A2J6S7U9"/>
<evidence type="ECO:0000256" key="4">
    <source>
        <dbReference type="ARBA" id="ARBA00022989"/>
    </source>
</evidence>
<evidence type="ECO:0000256" key="2">
    <source>
        <dbReference type="ARBA" id="ARBA00005587"/>
    </source>
</evidence>
<comment type="similarity">
    <text evidence="2">Belongs to the acetate uptake transporter (AceTr) (TC 2.A.96) family.</text>
</comment>
<dbReference type="Pfam" id="PF01184">
    <property type="entry name" value="Gpr1_Fun34_YaaH"/>
    <property type="match status" value="1"/>
</dbReference>
<dbReference type="PANTHER" id="PTHR31123">
    <property type="entry name" value="ACCUMULATION OF DYADS PROTEIN 2-RELATED"/>
    <property type="match status" value="1"/>
</dbReference>
<evidence type="ECO:0000256" key="3">
    <source>
        <dbReference type="ARBA" id="ARBA00022692"/>
    </source>
</evidence>
<accession>A0A2J6S7U9</accession>
<dbReference type="InterPro" id="IPR000791">
    <property type="entry name" value="Gpr1/Fun34/SatP-like"/>
</dbReference>
<feature type="transmembrane region" description="Helical" evidence="6">
    <location>
        <begin position="55"/>
        <end position="72"/>
    </location>
</feature>
<dbReference type="OrthoDB" id="3648309at2759"/>
<gene>
    <name evidence="7" type="ORF">L207DRAFT_451412</name>
</gene>
<organism evidence="7 8">
    <name type="scientific">Hyaloscypha variabilis (strain UAMH 11265 / GT02V1 / F)</name>
    <name type="common">Meliniomyces variabilis</name>
    <dbReference type="NCBI Taxonomy" id="1149755"/>
    <lineage>
        <taxon>Eukaryota</taxon>
        <taxon>Fungi</taxon>
        <taxon>Dikarya</taxon>
        <taxon>Ascomycota</taxon>
        <taxon>Pezizomycotina</taxon>
        <taxon>Leotiomycetes</taxon>
        <taxon>Helotiales</taxon>
        <taxon>Hyaloscyphaceae</taxon>
        <taxon>Hyaloscypha</taxon>
        <taxon>Hyaloscypha variabilis</taxon>
    </lineage>
</organism>
<evidence type="ECO:0000256" key="6">
    <source>
        <dbReference type="SAM" id="Phobius"/>
    </source>
</evidence>
<sequence length="165" mass="18123">MVISAQWELVFGNSFGYTALSAFGELLHGGFGAIVTPFFGVQNAYSADTAEYNNALGFFVLMWAVLNLFFLFGFLPINLVYIGIFFFVELAFALIAASHFATADGKPDAATPLKKAGGLFAFLGGLLGYYTVAHLMCQTELFFRLPMGDTSKYFVRKSERQDKGE</sequence>
<protein>
    <submittedName>
        <fullName evidence="7">Uncharacterized protein</fullName>
    </submittedName>
</protein>
<comment type="subcellular location">
    <subcellularLocation>
        <location evidence="1">Membrane</location>
        <topology evidence="1">Multi-pass membrane protein</topology>
    </subcellularLocation>
</comment>
<keyword evidence="5 6" id="KW-0472">Membrane</keyword>
<evidence type="ECO:0000313" key="7">
    <source>
        <dbReference type="EMBL" id="PMD46839.1"/>
    </source>
</evidence>